<evidence type="ECO:0000259" key="4">
    <source>
        <dbReference type="Pfam" id="PF06722"/>
    </source>
</evidence>
<dbReference type="PANTHER" id="PTHR48050">
    <property type="entry name" value="STEROL 3-BETA-GLUCOSYLTRANSFERASE"/>
    <property type="match status" value="1"/>
</dbReference>
<sequence>MFSSGAGHSHIAPMLPLVAAARDEGHEIVFVTGPSAVRHAELPGVRTVAIGAETAGSFDRYLEKFPRETFDGLTQDEKFAHMMAHYMVGIGAAGRVGDLLDLVRDWRPDLVITNLAERAAMMAAVAAGVPYAMHAMGPPKSAALMADAWRVAGDIVRDFGVAELPPRDDVPYLDIWPDALYPGGVEWEYPARWPLRPEAAVPVAGEPHPALSGLPYERTVYVTSGTTHNTRPGVLEAMIGALREERVNVVATIGRDGDRERFGAQPAHVRIEHFVPQERLLPHVDAVVCHAGAGTVLGALAHGVPLVTTPLATDQFDAADQVGRAGAGVVAEASADAVRDAVGTVLADRSFREAAGAVAARIAAMPSPREVLDRLAR</sequence>
<dbReference type="InterPro" id="IPR050426">
    <property type="entry name" value="Glycosyltransferase_28"/>
</dbReference>
<feature type="domain" description="Erythromycin biosynthesis protein CIII-like N-terminal" evidence="5">
    <location>
        <begin position="93"/>
        <end position="139"/>
    </location>
</feature>
<feature type="domain" description="Erythromycin biosynthesis protein CIII-like C-terminal" evidence="4">
    <location>
        <begin position="247"/>
        <end position="375"/>
    </location>
</feature>
<reference evidence="6 7" key="1">
    <citation type="journal article" date="2019" name="Int. J. Syst. Evol. Microbiol.">
        <title>The Global Catalogue of Microorganisms (GCM) 10K type strain sequencing project: providing services to taxonomists for standard genome sequencing and annotation.</title>
        <authorList>
            <consortium name="The Broad Institute Genomics Platform"/>
            <consortium name="The Broad Institute Genome Sequencing Center for Infectious Disease"/>
            <person name="Wu L."/>
            <person name="Ma J."/>
        </authorList>
    </citation>
    <scope>NUCLEOTIDE SEQUENCE [LARGE SCALE GENOMIC DNA]</scope>
    <source>
        <strain evidence="6 7">JCM 14545</strain>
    </source>
</reference>
<protein>
    <submittedName>
        <fullName evidence="6">Glycosyltransferase</fullName>
    </submittedName>
</protein>
<evidence type="ECO:0000313" key="6">
    <source>
        <dbReference type="EMBL" id="GAA1967771.1"/>
    </source>
</evidence>
<dbReference type="Gene3D" id="3.40.50.2000">
    <property type="entry name" value="Glycogen Phosphorylase B"/>
    <property type="match status" value="2"/>
</dbReference>
<proteinExistence type="inferred from homology"/>
<comment type="similarity">
    <text evidence="1">Belongs to the glycosyltransferase 28 family.</text>
</comment>
<dbReference type="InterPro" id="IPR048284">
    <property type="entry name" value="EryCIII-like_N"/>
</dbReference>
<dbReference type="SUPFAM" id="SSF53756">
    <property type="entry name" value="UDP-Glycosyltransferase/glycogen phosphorylase"/>
    <property type="match status" value="1"/>
</dbReference>
<accession>A0ABN2REM2</accession>
<keyword evidence="3" id="KW-0808">Transferase</keyword>
<evidence type="ECO:0000256" key="1">
    <source>
        <dbReference type="ARBA" id="ARBA00006962"/>
    </source>
</evidence>
<keyword evidence="2" id="KW-0328">Glycosyltransferase</keyword>
<dbReference type="InterPro" id="IPR035595">
    <property type="entry name" value="UDP_glycos_trans_CS"/>
</dbReference>
<evidence type="ECO:0000256" key="3">
    <source>
        <dbReference type="ARBA" id="ARBA00022679"/>
    </source>
</evidence>
<dbReference type="Pfam" id="PF21036">
    <property type="entry name" value="EryCIII-like_N"/>
    <property type="match status" value="1"/>
</dbReference>
<evidence type="ECO:0000256" key="2">
    <source>
        <dbReference type="ARBA" id="ARBA00022676"/>
    </source>
</evidence>
<evidence type="ECO:0000259" key="5">
    <source>
        <dbReference type="Pfam" id="PF21036"/>
    </source>
</evidence>
<organism evidence="6 7">
    <name type="scientific">Amycolatopsis minnesotensis</name>
    <dbReference type="NCBI Taxonomy" id="337894"/>
    <lineage>
        <taxon>Bacteria</taxon>
        <taxon>Bacillati</taxon>
        <taxon>Actinomycetota</taxon>
        <taxon>Actinomycetes</taxon>
        <taxon>Pseudonocardiales</taxon>
        <taxon>Pseudonocardiaceae</taxon>
        <taxon>Amycolatopsis</taxon>
    </lineage>
</organism>
<dbReference type="Pfam" id="PF06722">
    <property type="entry name" value="EryCIII-like_C"/>
    <property type="match status" value="1"/>
</dbReference>
<dbReference type="PANTHER" id="PTHR48050:SF13">
    <property type="entry name" value="STEROL 3-BETA-GLUCOSYLTRANSFERASE UGT80A2"/>
    <property type="match status" value="1"/>
</dbReference>
<dbReference type="EMBL" id="BAAANN010000018">
    <property type="protein sequence ID" value="GAA1967771.1"/>
    <property type="molecule type" value="Genomic_DNA"/>
</dbReference>
<dbReference type="CDD" id="cd03784">
    <property type="entry name" value="GT1_Gtf-like"/>
    <property type="match status" value="1"/>
</dbReference>
<dbReference type="InterPro" id="IPR002213">
    <property type="entry name" value="UDP_glucos_trans"/>
</dbReference>
<gene>
    <name evidence="6" type="ORF">GCM10009754_45680</name>
</gene>
<comment type="caution">
    <text evidence="6">The sequence shown here is derived from an EMBL/GenBank/DDBJ whole genome shotgun (WGS) entry which is preliminary data.</text>
</comment>
<keyword evidence="7" id="KW-1185">Reference proteome</keyword>
<dbReference type="PROSITE" id="PS00375">
    <property type="entry name" value="UDPGT"/>
    <property type="match status" value="1"/>
</dbReference>
<evidence type="ECO:0000313" key="7">
    <source>
        <dbReference type="Proteomes" id="UP001501116"/>
    </source>
</evidence>
<dbReference type="Proteomes" id="UP001501116">
    <property type="component" value="Unassembled WGS sequence"/>
</dbReference>
<dbReference type="InterPro" id="IPR010610">
    <property type="entry name" value="EryCIII-like_C"/>
</dbReference>
<name>A0ABN2REM2_9PSEU</name>